<proteinExistence type="predicted"/>
<sequence>MDSSQAPSTIPAMLPAHQVNEESPLLQLPAEIRNMVYEYVFYSTSGLQCRHRSQDSVEKSYSSQNGSAEWFLYTADEVSCLKGPFIGTPDMDLPKIEFNKLKYVCHQLHEETAFLEIKANDTITFTKDFVHPGREFMSFKAAIPPTVLQWLKIVVIEKSCRKVGNVGLDDIEHLKQIGRFCQTHPHVTVKYVFKSFAYNSNTTSGQQFISSIQFIGVGVILSYILRDIDLHQQLLPHLIYSIALLDGLKRRVFSEENPKLIQVPNFRFWPVEETLEPAFMDKAKVELALFGVPDALPKWEEYAKRWIQEGL</sequence>
<dbReference type="OrthoDB" id="3763763at2759"/>
<reference evidence="1" key="1">
    <citation type="journal article" date="2020" name="Stud. Mycol.">
        <title>101 Dothideomycetes genomes: a test case for predicting lifestyles and emergence of pathogens.</title>
        <authorList>
            <person name="Haridas S."/>
            <person name="Albert R."/>
            <person name="Binder M."/>
            <person name="Bloem J."/>
            <person name="Labutti K."/>
            <person name="Salamov A."/>
            <person name="Andreopoulos B."/>
            <person name="Baker S."/>
            <person name="Barry K."/>
            <person name="Bills G."/>
            <person name="Bluhm B."/>
            <person name="Cannon C."/>
            <person name="Castanera R."/>
            <person name="Culley D."/>
            <person name="Daum C."/>
            <person name="Ezra D."/>
            <person name="Gonzalez J."/>
            <person name="Henrissat B."/>
            <person name="Kuo A."/>
            <person name="Liang C."/>
            <person name="Lipzen A."/>
            <person name="Lutzoni F."/>
            <person name="Magnuson J."/>
            <person name="Mondo S."/>
            <person name="Nolan M."/>
            <person name="Ohm R."/>
            <person name="Pangilinan J."/>
            <person name="Park H.-J."/>
            <person name="Ramirez L."/>
            <person name="Alfaro M."/>
            <person name="Sun H."/>
            <person name="Tritt A."/>
            <person name="Yoshinaga Y."/>
            <person name="Zwiers L.-H."/>
            <person name="Turgeon B."/>
            <person name="Goodwin S."/>
            <person name="Spatafora J."/>
            <person name="Crous P."/>
            <person name="Grigoriev I."/>
        </authorList>
    </citation>
    <scope>NUCLEOTIDE SEQUENCE</scope>
    <source>
        <strain evidence="1">CBS 123094</strain>
    </source>
</reference>
<evidence type="ECO:0000313" key="2">
    <source>
        <dbReference type="Proteomes" id="UP000799779"/>
    </source>
</evidence>
<dbReference type="InterPro" id="IPR038883">
    <property type="entry name" value="AN11006-like"/>
</dbReference>
<dbReference type="Proteomes" id="UP000799779">
    <property type="component" value="Unassembled WGS sequence"/>
</dbReference>
<keyword evidence="2" id="KW-1185">Reference proteome</keyword>
<gene>
    <name evidence="1" type="ORF">P154DRAFT_521732</name>
</gene>
<dbReference type="AlphaFoldDB" id="A0A6A5WK92"/>
<organism evidence="1 2">
    <name type="scientific">Amniculicola lignicola CBS 123094</name>
    <dbReference type="NCBI Taxonomy" id="1392246"/>
    <lineage>
        <taxon>Eukaryota</taxon>
        <taxon>Fungi</taxon>
        <taxon>Dikarya</taxon>
        <taxon>Ascomycota</taxon>
        <taxon>Pezizomycotina</taxon>
        <taxon>Dothideomycetes</taxon>
        <taxon>Pleosporomycetidae</taxon>
        <taxon>Pleosporales</taxon>
        <taxon>Amniculicolaceae</taxon>
        <taxon>Amniculicola</taxon>
    </lineage>
</organism>
<evidence type="ECO:0000313" key="1">
    <source>
        <dbReference type="EMBL" id="KAF2001334.1"/>
    </source>
</evidence>
<dbReference type="EMBL" id="ML977583">
    <property type="protein sequence ID" value="KAF2001334.1"/>
    <property type="molecule type" value="Genomic_DNA"/>
</dbReference>
<name>A0A6A5WK92_9PLEO</name>
<dbReference type="PANTHER" id="PTHR42085">
    <property type="entry name" value="F-BOX DOMAIN-CONTAINING PROTEIN"/>
    <property type="match status" value="1"/>
</dbReference>
<dbReference type="PANTHER" id="PTHR42085:SF1">
    <property type="entry name" value="F-BOX DOMAIN-CONTAINING PROTEIN"/>
    <property type="match status" value="1"/>
</dbReference>
<protein>
    <submittedName>
        <fullName evidence="1">Uncharacterized protein</fullName>
    </submittedName>
</protein>
<accession>A0A6A5WK92</accession>